<comment type="caution">
    <text evidence="4">The sequence shown here is derived from an EMBL/GenBank/DDBJ whole genome shotgun (WGS) entry which is preliminary data.</text>
</comment>
<dbReference type="InterPro" id="IPR012341">
    <property type="entry name" value="6hp_glycosidase-like_sf"/>
</dbReference>
<dbReference type="RefSeq" id="WP_111324532.1">
    <property type="nucleotide sequence ID" value="NZ_BIFX01000001.1"/>
</dbReference>
<reference evidence="4 5" key="1">
    <citation type="submission" date="2018-06" db="EMBL/GenBank/DDBJ databases">
        <title>Genomic Encyclopedia of Archaeal and Bacterial Type Strains, Phase II (KMG-II): from individual species to whole genera.</title>
        <authorList>
            <person name="Goeker M."/>
        </authorList>
    </citation>
    <scope>NUCLEOTIDE SEQUENCE [LARGE SCALE GENOMIC DNA]</scope>
    <source>
        <strain evidence="4 5">ATCC BAA-1881</strain>
    </source>
</reference>
<organism evidence="4 5">
    <name type="scientific">Thermosporothrix hazakensis</name>
    <dbReference type="NCBI Taxonomy" id="644383"/>
    <lineage>
        <taxon>Bacteria</taxon>
        <taxon>Bacillati</taxon>
        <taxon>Chloroflexota</taxon>
        <taxon>Ktedonobacteria</taxon>
        <taxon>Ktedonobacterales</taxon>
        <taxon>Thermosporotrichaceae</taxon>
        <taxon>Thermosporothrix</taxon>
    </lineage>
</organism>
<feature type="region of interest" description="Disordered" evidence="1">
    <location>
        <begin position="1"/>
        <end position="29"/>
    </location>
</feature>
<dbReference type="InterPro" id="IPR032856">
    <property type="entry name" value="GDE_N_bis"/>
</dbReference>
<dbReference type="Gene3D" id="1.50.10.10">
    <property type="match status" value="1"/>
</dbReference>
<dbReference type="OrthoDB" id="9759959at2"/>
<dbReference type="AlphaFoldDB" id="A0A326U3E5"/>
<dbReference type="EMBL" id="QKUF01000017">
    <property type="protein sequence ID" value="PZW25704.1"/>
    <property type="molecule type" value="Genomic_DNA"/>
</dbReference>
<evidence type="ECO:0000259" key="3">
    <source>
        <dbReference type="Pfam" id="PF22422"/>
    </source>
</evidence>
<feature type="domain" description="Mannosylglycerate hydrolase MGH1-like glycoside hydrolase" evidence="3">
    <location>
        <begin position="382"/>
        <end position="611"/>
    </location>
</feature>
<dbReference type="SUPFAM" id="SSF48208">
    <property type="entry name" value="Six-hairpin glycosidases"/>
    <property type="match status" value="1"/>
</dbReference>
<proteinExistence type="predicted"/>
<dbReference type="Proteomes" id="UP000248806">
    <property type="component" value="Unassembled WGS sequence"/>
</dbReference>
<dbReference type="Pfam" id="PF14742">
    <property type="entry name" value="GDE_N_bis"/>
    <property type="match status" value="1"/>
</dbReference>
<name>A0A326U3E5_THEHA</name>
<accession>A0A326U3E5</accession>
<gene>
    <name evidence="4" type="ORF">EI42_04197</name>
</gene>
<dbReference type="InterPro" id="IPR054491">
    <property type="entry name" value="MGH1-like_GH"/>
</dbReference>
<keyword evidence="5" id="KW-1185">Reference proteome</keyword>
<evidence type="ECO:0000259" key="2">
    <source>
        <dbReference type="Pfam" id="PF14742"/>
    </source>
</evidence>
<evidence type="ECO:0000256" key="1">
    <source>
        <dbReference type="SAM" id="MobiDB-lite"/>
    </source>
</evidence>
<dbReference type="GO" id="GO:0005975">
    <property type="term" value="P:carbohydrate metabolic process"/>
    <property type="evidence" value="ECO:0007669"/>
    <property type="project" value="InterPro"/>
</dbReference>
<evidence type="ECO:0000313" key="5">
    <source>
        <dbReference type="Proteomes" id="UP000248806"/>
    </source>
</evidence>
<dbReference type="Pfam" id="PF22422">
    <property type="entry name" value="MGH1-like_GH"/>
    <property type="match status" value="1"/>
</dbReference>
<evidence type="ECO:0000313" key="4">
    <source>
        <dbReference type="EMBL" id="PZW25704.1"/>
    </source>
</evidence>
<sequence length="724" mass="81979">MTNDMTLLHSSEHQHQALSSQPVTLEDGRNDTVVSGQSQITLKSGDAFLVADVHGDLLASYPEMGLYWHGTRFLRTCQLYLEGRQPIMLSHHIANEGDACQIDSTNATLTINNTPIEQGEIHISRLLTLQPEQLIQTITITSFSPQPLPVTISFKVDTDFSDIFEVRGSVRPEKGTLQPAFIQDSTLHLPYLGRDHIQREVQLHCTPATPHIAEQVIHWQLLLQRGQPVELQLRATMHEEVKKHSIKSVALPAMHTIAQPTVRTDDLLFNRLLLRGMHDLQMLSTITPHGFYPYAGIPWFSCPFGRDGLITCLQFLPWYPEVVKGTLQFLAAHQGTKFDDFTDEEPGKMLHEMRTGEMANCREIPYIPYYGSVDVTPLFLITLEGYIRWTNDTDLLERLWPNAEKAACWLRDYGDKDGDGFVEYHRARETGLANQGWKDAWDAISHQNGRLAVSPIALCEVQAYTFAAYRAMGYLGSRLGKQQEATYWEQQARKLQEHFLQRFWWEEEQTLYLALDKEKEPCAVVASNAGQCLWTGILPKEQAQAVIARLMREDMFSGWGIRTLSTTAVRYNPMSYHNGSIWPHDTALIGAGFARYGAREEAATLLYSLYQASLFFEHMRLPELYCGFSQRPGFGPTRYPVACSPQAWATGAPFLLLTSLLGMTADGEQGRLTLEQPVLPPWLNTLEIKDLYPGARQVHLHLQRKGTTVEVFPGTQNEVEIELL</sequence>
<dbReference type="InterPro" id="IPR008928">
    <property type="entry name" value="6-hairpin_glycosidase_sf"/>
</dbReference>
<feature type="domain" description="Putative glycogen debranching enzyme N-terminal" evidence="2">
    <location>
        <begin position="42"/>
        <end position="234"/>
    </location>
</feature>
<protein>
    <submittedName>
        <fullName evidence="4">Glycogen debranching enzyme</fullName>
    </submittedName>
</protein>